<gene>
    <name evidence="2" type="ORF">DPMN_121151</name>
</gene>
<feature type="compositionally biased region" description="Polar residues" evidence="1">
    <location>
        <begin position="1"/>
        <end position="10"/>
    </location>
</feature>
<protein>
    <submittedName>
        <fullName evidence="2">Uncharacterized protein</fullName>
    </submittedName>
</protein>
<evidence type="ECO:0000313" key="2">
    <source>
        <dbReference type="EMBL" id="KAH3819416.1"/>
    </source>
</evidence>
<feature type="compositionally biased region" description="Polar residues" evidence="1">
    <location>
        <begin position="33"/>
        <end position="47"/>
    </location>
</feature>
<dbReference type="EMBL" id="JAIWYP010000005">
    <property type="protein sequence ID" value="KAH3819416.1"/>
    <property type="molecule type" value="Genomic_DNA"/>
</dbReference>
<accession>A0A9D4GPZ9</accession>
<evidence type="ECO:0000256" key="1">
    <source>
        <dbReference type="SAM" id="MobiDB-lite"/>
    </source>
</evidence>
<dbReference type="AlphaFoldDB" id="A0A9D4GPZ9"/>
<dbReference type="Proteomes" id="UP000828390">
    <property type="component" value="Unassembled WGS sequence"/>
</dbReference>
<evidence type="ECO:0000313" key="3">
    <source>
        <dbReference type="Proteomes" id="UP000828390"/>
    </source>
</evidence>
<proteinExistence type="predicted"/>
<name>A0A9D4GPZ9_DREPO</name>
<keyword evidence="3" id="KW-1185">Reference proteome</keyword>
<feature type="region of interest" description="Disordered" evidence="1">
    <location>
        <begin position="1"/>
        <end position="55"/>
    </location>
</feature>
<comment type="caution">
    <text evidence="2">The sequence shown here is derived from an EMBL/GenBank/DDBJ whole genome shotgun (WGS) entry which is preliminary data.</text>
</comment>
<organism evidence="2 3">
    <name type="scientific">Dreissena polymorpha</name>
    <name type="common">Zebra mussel</name>
    <name type="synonym">Mytilus polymorpha</name>
    <dbReference type="NCBI Taxonomy" id="45954"/>
    <lineage>
        <taxon>Eukaryota</taxon>
        <taxon>Metazoa</taxon>
        <taxon>Spiralia</taxon>
        <taxon>Lophotrochozoa</taxon>
        <taxon>Mollusca</taxon>
        <taxon>Bivalvia</taxon>
        <taxon>Autobranchia</taxon>
        <taxon>Heteroconchia</taxon>
        <taxon>Euheterodonta</taxon>
        <taxon>Imparidentia</taxon>
        <taxon>Neoheterodontei</taxon>
        <taxon>Myida</taxon>
        <taxon>Dreissenoidea</taxon>
        <taxon>Dreissenidae</taxon>
        <taxon>Dreissena</taxon>
    </lineage>
</organism>
<sequence length="77" mass="8326">MAGHATQPTTDDGDNVGGHTTQPLVNEADKISRSSMGRQAIQPSGNSWDEGFRRSEAGHAMQVSIKNYQKIKTDNPT</sequence>
<reference evidence="2" key="1">
    <citation type="journal article" date="2019" name="bioRxiv">
        <title>The Genome of the Zebra Mussel, Dreissena polymorpha: A Resource for Invasive Species Research.</title>
        <authorList>
            <person name="McCartney M.A."/>
            <person name="Auch B."/>
            <person name="Kono T."/>
            <person name="Mallez S."/>
            <person name="Zhang Y."/>
            <person name="Obille A."/>
            <person name="Becker A."/>
            <person name="Abrahante J.E."/>
            <person name="Garbe J."/>
            <person name="Badalamenti J.P."/>
            <person name="Herman A."/>
            <person name="Mangelson H."/>
            <person name="Liachko I."/>
            <person name="Sullivan S."/>
            <person name="Sone E.D."/>
            <person name="Koren S."/>
            <person name="Silverstein K.A.T."/>
            <person name="Beckman K.B."/>
            <person name="Gohl D.M."/>
        </authorList>
    </citation>
    <scope>NUCLEOTIDE SEQUENCE</scope>
    <source>
        <strain evidence="2">Duluth1</strain>
        <tissue evidence="2">Whole animal</tissue>
    </source>
</reference>
<reference evidence="2" key="2">
    <citation type="submission" date="2020-11" db="EMBL/GenBank/DDBJ databases">
        <authorList>
            <person name="McCartney M.A."/>
            <person name="Auch B."/>
            <person name="Kono T."/>
            <person name="Mallez S."/>
            <person name="Becker A."/>
            <person name="Gohl D.M."/>
            <person name="Silverstein K.A.T."/>
            <person name="Koren S."/>
            <person name="Bechman K.B."/>
            <person name="Herman A."/>
            <person name="Abrahante J.E."/>
            <person name="Garbe J."/>
        </authorList>
    </citation>
    <scope>NUCLEOTIDE SEQUENCE</scope>
    <source>
        <strain evidence="2">Duluth1</strain>
        <tissue evidence="2">Whole animal</tissue>
    </source>
</reference>